<accession>A0A0B7K4D8</accession>
<evidence type="ECO:0000259" key="1">
    <source>
        <dbReference type="SMART" id="SM00829"/>
    </source>
</evidence>
<organism evidence="2">
    <name type="scientific">Bionectria ochroleuca</name>
    <name type="common">Gliocladium roseum</name>
    <dbReference type="NCBI Taxonomy" id="29856"/>
    <lineage>
        <taxon>Eukaryota</taxon>
        <taxon>Fungi</taxon>
        <taxon>Dikarya</taxon>
        <taxon>Ascomycota</taxon>
        <taxon>Pezizomycotina</taxon>
        <taxon>Sordariomycetes</taxon>
        <taxon>Hypocreomycetidae</taxon>
        <taxon>Hypocreales</taxon>
        <taxon>Bionectriaceae</taxon>
        <taxon>Clonostachys</taxon>
    </lineage>
</organism>
<dbReference type="InterPro" id="IPR020843">
    <property type="entry name" value="ER"/>
</dbReference>
<reference evidence="2" key="1">
    <citation type="submission" date="2015-01" db="EMBL/GenBank/DDBJ databases">
        <authorList>
            <person name="Durling Mikael"/>
        </authorList>
    </citation>
    <scope>NUCLEOTIDE SEQUENCE</scope>
</reference>
<dbReference type="Gene3D" id="3.40.50.720">
    <property type="entry name" value="NAD(P)-binding Rossmann-like Domain"/>
    <property type="match status" value="1"/>
</dbReference>
<dbReference type="AlphaFoldDB" id="A0A0B7K4D8"/>
<dbReference type="SUPFAM" id="SSF50129">
    <property type="entry name" value="GroES-like"/>
    <property type="match status" value="1"/>
</dbReference>
<dbReference type="SMART" id="SM00829">
    <property type="entry name" value="PKS_ER"/>
    <property type="match status" value="1"/>
</dbReference>
<dbReference type="Gene3D" id="3.90.180.10">
    <property type="entry name" value="Medium-chain alcohol dehydrogenases, catalytic domain"/>
    <property type="match status" value="1"/>
</dbReference>
<protein>
    <recommendedName>
        <fullName evidence="1">Enoyl reductase (ER) domain-containing protein</fullName>
    </recommendedName>
</protein>
<dbReference type="PANTHER" id="PTHR11695">
    <property type="entry name" value="ALCOHOL DEHYDROGENASE RELATED"/>
    <property type="match status" value="1"/>
</dbReference>
<evidence type="ECO:0000313" key="2">
    <source>
        <dbReference type="EMBL" id="CEO50427.1"/>
    </source>
</evidence>
<dbReference type="GO" id="GO:0005739">
    <property type="term" value="C:mitochondrion"/>
    <property type="evidence" value="ECO:0007669"/>
    <property type="project" value="TreeGrafter"/>
</dbReference>
<gene>
    <name evidence="2" type="ORF">BN869_000006485_1</name>
</gene>
<sequence>MSLQTMKLVYQPDPASQDLIFSSSSPVPKLTDPDDHLVRVKAASPCRHELLWEATDTHLFDKGRTPPRVPCPDGAGVIVTAPTTNSPFQPGDEVFFSIDYTSRAGCLAEYTIVKTGEMALKPKTFGWPAAAAAPLSALTAWQGLFIHGNLAIPSSTSQEENAGKRILVTGAAGSVGSWVVQLAEAAGVTSITGVCSESKLEMAKSFGATEVLSYESFSTPSSNKYDLILDTVGGNALRDCWSVIKADVGVLLAVGSDYPENVRPEGAPKVAKSEWYLVKQSRDDLEAVAALVDQGKCRAMVDSEYGMEDYKAAFEKVSDGRPNGKVVINIS</sequence>
<dbReference type="InterPro" id="IPR011032">
    <property type="entry name" value="GroES-like_sf"/>
</dbReference>
<proteinExistence type="predicted"/>
<dbReference type="InterPro" id="IPR013154">
    <property type="entry name" value="ADH-like_N"/>
</dbReference>
<dbReference type="Pfam" id="PF08240">
    <property type="entry name" value="ADH_N"/>
    <property type="match status" value="1"/>
</dbReference>
<dbReference type="Pfam" id="PF13602">
    <property type="entry name" value="ADH_zinc_N_2"/>
    <property type="match status" value="1"/>
</dbReference>
<dbReference type="InterPro" id="IPR050700">
    <property type="entry name" value="YIM1/Zinc_Alcohol_DH_Fams"/>
</dbReference>
<dbReference type="SUPFAM" id="SSF51735">
    <property type="entry name" value="NAD(P)-binding Rossmann-fold domains"/>
    <property type="match status" value="1"/>
</dbReference>
<feature type="domain" description="Enoyl reductase (ER)" evidence="1">
    <location>
        <begin position="15"/>
        <end position="328"/>
    </location>
</feature>
<dbReference type="GO" id="GO:0016491">
    <property type="term" value="F:oxidoreductase activity"/>
    <property type="evidence" value="ECO:0007669"/>
    <property type="project" value="InterPro"/>
</dbReference>
<name>A0A0B7K4D8_BIOOC</name>
<dbReference type="CDD" id="cd05289">
    <property type="entry name" value="MDR_like_2"/>
    <property type="match status" value="1"/>
</dbReference>
<dbReference type="InterPro" id="IPR036291">
    <property type="entry name" value="NAD(P)-bd_dom_sf"/>
</dbReference>
<dbReference type="EMBL" id="CDPU01000018">
    <property type="protein sequence ID" value="CEO50427.1"/>
    <property type="molecule type" value="Genomic_DNA"/>
</dbReference>
<dbReference type="PANTHER" id="PTHR11695:SF647">
    <property type="entry name" value="ENOYL REDUCTASE (ER) DOMAIN-CONTAINING PROTEIN"/>
    <property type="match status" value="1"/>
</dbReference>